<evidence type="ECO:0000256" key="1">
    <source>
        <dbReference type="ARBA" id="ARBA00022490"/>
    </source>
</evidence>
<protein>
    <recommendedName>
        <fullName evidence="6">Anti-adapter protein IraP</fullName>
    </recommendedName>
</protein>
<proteinExistence type="predicted"/>
<dbReference type="InterPro" id="IPR019732">
    <property type="entry name" value="SigmaS_Anti-adapt_IraP"/>
</dbReference>
<evidence type="ECO:0008006" key="6">
    <source>
        <dbReference type="Google" id="ProtNLM"/>
    </source>
</evidence>
<keyword evidence="2" id="KW-0346">Stress response</keyword>
<evidence type="ECO:0000313" key="5">
    <source>
        <dbReference type="Proteomes" id="UP000288794"/>
    </source>
</evidence>
<comment type="caution">
    <text evidence="4">The sequence shown here is derived from an EMBL/GenBank/DDBJ whole genome shotgun (WGS) entry which is preliminary data.</text>
</comment>
<keyword evidence="5" id="KW-1185">Reference proteome</keyword>
<dbReference type="AlphaFoldDB" id="A0A443I930"/>
<dbReference type="GO" id="GO:0005737">
    <property type="term" value="C:cytoplasm"/>
    <property type="evidence" value="ECO:0007669"/>
    <property type="project" value="InterPro"/>
</dbReference>
<dbReference type="Proteomes" id="UP000288794">
    <property type="component" value="Unassembled WGS sequence"/>
</dbReference>
<keyword evidence="3" id="KW-0175">Coiled coil</keyword>
<accession>A0A443I930</accession>
<dbReference type="Pfam" id="PF10796">
    <property type="entry name" value="Anti-adapt_IraP"/>
    <property type="match status" value="1"/>
</dbReference>
<evidence type="ECO:0000256" key="3">
    <source>
        <dbReference type="ARBA" id="ARBA00023054"/>
    </source>
</evidence>
<evidence type="ECO:0000256" key="2">
    <source>
        <dbReference type="ARBA" id="ARBA00023016"/>
    </source>
</evidence>
<dbReference type="EMBL" id="JMEE01000046">
    <property type="protein sequence ID" value="RWR00592.1"/>
    <property type="molecule type" value="Genomic_DNA"/>
</dbReference>
<evidence type="ECO:0000313" key="4">
    <source>
        <dbReference type="EMBL" id="RWR00592.1"/>
    </source>
</evidence>
<reference evidence="4 5" key="1">
    <citation type="submission" date="2014-04" db="EMBL/GenBank/DDBJ databases">
        <title>Draft genome sequence of Pantoea beijingensis strain LMG 27579, an emerging pathogen to Pleurotus eryngii with potential industrial application.</title>
        <authorList>
            <person name="Xu F."/>
            <person name="Liu Y."/>
            <person name="Wang S."/>
            <person name="Yin Y."/>
            <person name="Ma Y."/>
            <person name="Zhao S."/>
            <person name="Rong C."/>
        </authorList>
    </citation>
    <scope>NUCLEOTIDE SEQUENCE [LARGE SCALE GENOMIC DNA]</scope>
    <source>
        <strain evidence="4 5">LMG 27579</strain>
    </source>
</reference>
<dbReference type="RefSeq" id="WP_128179246.1">
    <property type="nucleotide sequence ID" value="NZ_CP071409.1"/>
</dbReference>
<name>A0A443I930_9GAMM</name>
<gene>
    <name evidence="4" type="ORF">ED28_17155</name>
</gene>
<dbReference type="NCBIfam" id="NF007598">
    <property type="entry name" value="PRK10244.1"/>
    <property type="match status" value="1"/>
</dbReference>
<sequence length="112" mass="11863">MKNVIISMLAKISKMDAEAKHLTARVEAQSLLIGALVLAVGKNGGVTGMVESINKAINSVLDSTDEVAKSDAELLLSEFQDLLAVTSLIEKSDAELDHNALTALDSLNKDNL</sequence>
<organism evidence="4 5">
    <name type="scientific">[Pantoea] beijingensis</name>
    <dbReference type="NCBI Taxonomy" id="1324864"/>
    <lineage>
        <taxon>Bacteria</taxon>
        <taxon>Pseudomonadati</taxon>
        <taxon>Pseudomonadota</taxon>
        <taxon>Gammaproteobacteria</taxon>
        <taxon>Enterobacterales</taxon>
        <taxon>Erwiniaceae</taxon>
        <taxon>Erwinia</taxon>
    </lineage>
</organism>
<keyword evidence="1" id="KW-0963">Cytoplasm</keyword>